<dbReference type="OrthoDB" id="7305227at2"/>
<gene>
    <name evidence="2" type="ORF">SAMN05216360_12730</name>
</gene>
<organism evidence="2 3">
    <name type="scientific">Methylobacterium phyllostachyos</name>
    <dbReference type="NCBI Taxonomy" id="582672"/>
    <lineage>
        <taxon>Bacteria</taxon>
        <taxon>Pseudomonadati</taxon>
        <taxon>Pseudomonadota</taxon>
        <taxon>Alphaproteobacteria</taxon>
        <taxon>Hyphomicrobiales</taxon>
        <taxon>Methylobacteriaceae</taxon>
        <taxon>Methylobacterium</taxon>
    </lineage>
</organism>
<keyword evidence="3" id="KW-1185">Reference proteome</keyword>
<dbReference type="CDD" id="cd00093">
    <property type="entry name" value="HTH_XRE"/>
    <property type="match status" value="1"/>
</dbReference>
<evidence type="ECO:0000313" key="3">
    <source>
        <dbReference type="Proteomes" id="UP000198704"/>
    </source>
</evidence>
<name>A0A1H0KIG5_9HYPH</name>
<evidence type="ECO:0000313" key="2">
    <source>
        <dbReference type="EMBL" id="SDO55774.1"/>
    </source>
</evidence>
<dbReference type="SUPFAM" id="SSF47413">
    <property type="entry name" value="lambda repressor-like DNA-binding domains"/>
    <property type="match status" value="1"/>
</dbReference>
<feature type="domain" description="HTH cro/C1-type" evidence="1">
    <location>
        <begin position="7"/>
        <end position="63"/>
    </location>
</feature>
<proteinExistence type="predicted"/>
<dbReference type="Gene3D" id="1.10.260.40">
    <property type="entry name" value="lambda repressor-like DNA-binding domains"/>
    <property type="match status" value="1"/>
</dbReference>
<dbReference type="InterPro" id="IPR010982">
    <property type="entry name" value="Lambda_DNA-bd_dom_sf"/>
</dbReference>
<dbReference type="Proteomes" id="UP000198704">
    <property type="component" value="Unassembled WGS sequence"/>
</dbReference>
<evidence type="ECO:0000259" key="1">
    <source>
        <dbReference type="PROSITE" id="PS50943"/>
    </source>
</evidence>
<sequence>MLTGSQMRMARGYLRWSVKELAEASGVSGTTIKRMEEGDGVPKSISDNLIAIQKAFEAAGLEFIPENGGGVGVRLRMRRDGTCEEH</sequence>
<accession>A0A1H0KIG5</accession>
<dbReference type="AlphaFoldDB" id="A0A1H0KIG5"/>
<protein>
    <submittedName>
        <fullName evidence="2">Helix-turn-helix domain-containing protein</fullName>
    </submittedName>
</protein>
<dbReference type="STRING" id="582672.SAMN05216360_12730"/>
<dbReference type="PROSITE" id="PS50943">
    <property type="entry name" value="HTH_CROC1"/>
    <property type="match status" value="1"/>
</dbReference>
<dbReference type="InterPro" id="IPR001387">
    <property type="entry name" value="Cro/C1-type_HTH"/>
</dbReference>
<dbReference type="EMBL" id="FNHS01000027">
    <property type="protein sequence ID" value="SDO55774.1"/>
    <property type="molecule type" value="Genomic_DNA"/>
</dbReference>
<dbReference type="GO" id="GO:0003677">
    <property type="term" value="F:DNA binding"/>
    <property type="evidence" value="ECO:0007669"/>
    <property type="project" value="InterPro"/>
</dbReference>
<dbReference type="Pfam" id="PF13560">
    <property type="entry name" value="HTH_31"/>
    <property type="match status" value="1"/>
</dbReference>
<reference evidence="3" key="1">
    <citation type="submission" date="2016-10" db="EMBL/GenBank/DDBJ databases">
        <authorList>
            <person name="Varghese N."/>
            <person name="Submissions S."/>
        </authorList>
    </citation>
    <scope>NUCLEOTIDE SEQUENCE [LARGE SCALE GENOMIC DNA]</scope>
    <source>
        <strain evidence="3">BL47</strain>
    </source>
</reference>